<dbReference type="Proteomes" id="UP000054166">
    <property type="component" value="Unassembled WGS sequence"/>
</dbReference>
<protein>
    <recommendedName>
        <fullName evidence="7">Indoleamine 2,3-dioxygenase</fullName>
    </recommendedName>
</protein>
<dbReference type="PANTHER" id="PTHR28657">
    <property type="entry name" value="INDOLEAMINE 2,3-DIOXYGENASE"/>
    <property type="match status" value="1"/>
</dbReference>
<dbReference type="STRING" id="765440.A0A0C3ABT9"/>
<dbReference type="GO" id="GO:0046872">
    <property type="term" value="F:metal ion binding"/>
    <property type="evidence" value="ECO:0007669"/>
    <property type="project" value="UniProtKB-KW"/>
</dbReference>
<dbReference type="HOGENOM" id="CLU_010089_2_0_1"/>
<reference evidence="5 6" key="1">
    <citation type="submission" date="2014-04" db="EMBL/GenBank/DDBJ databases">
        <authorList>
            <consortium name="DOE Joint Genome Institute"/>
            <person name="Kuo A."/>
            <person name="Tarkka M."/>
            <person name="Buscot F."/>
            <person name="Kohler A."/>
            <person name="Nagy L.G."/>
            <person name="Floudas D."/>
            <person name="Copeland A."/>
            <person name="Barry K.W."/>
            <person name="Cichocki N."/>
            <person name="Veneault-Fourrey C."/>
            <person name="LaButti K."/>
            <person name="Lindquist E.A."/>
            <person name="Lipzen A."/>
            <person name="Lundell T."/>
            <person name="Morin E."/>
            <person name="Murat C."/>
            <person name="Sun H."/>
            <person name="Tunlid A."/>
            <person name="Henrissat B."/>
            <person name="Grigoriev I.V."/>
            <person name="Hibbett D.S."/>
            <person name="Martin F."/>
            <person name="Nordberg H.P."/>
            <person name="Cantor M.N."/>
            <person name="Hua S.X."/>
        </authorList>
    </citation>
    <scope>NUCLEOTIDE SEQUENCE [LARGE SCALE GENOMIC DNA]</scope>
    <source>
        <strain evidence="5 6">F 1598</strain>
    </source>
</reference>
<name>A0A0C3ABT9_PILCF</name>
<dbReference type="Gene3D" id="1.20.58.480">
    <property type="match status" value="1"/>
</dbReference>
<evidence type="ECO:0000313" key="5">
    <source>
        <dbReference type="EMBL" id="KIM71248.1"/>
    </source>
</evidence>
<dbReference type="PANTHER" id="PTHR28657:SF5">
    <property type="entry name" value="INDOLEAMINE 2,3-DIOXYGENASE"/>
    <property type="match status" value="1"/>
</dbReference>
<accession>A0A0C3ABT9</accession>
<reference evidence="6" key="2">
    <citation type="submission" date="2015-01" db="EMBL/GenBank/DDBJ databases">
        <title>Evolutionary Origins and Diversification of the Mycorrhizal Mutualists.</title>
        <authorList>
            <consortium name="DOE Joint Genome Institute"/>
            <consortium name="Mycorrhizal Genomics Consortium"/>
            <person name="Kohler A."/>
            <person name="Kuo A."/>
            <person name="Nagy L.G."/>
            <person name="Floudas D."/>
            <person name="Copeland A."/>
            <person name="Barry K.W."/>
            <person name="Cichocki N."/>
            <person name="Veneault-Fourrey C."/>
            <person name="LaButti K."/>
            <person name="Lindquist E.A."/>
            <person name="Lipzen A."/>
            <person name="Lundell T."/>
            <person name="Morin E."/>
            <person name="Murat C."/>
            <person name="Riley R."/>
            <person name="Ohm R."/>
            <person name="Sun H."/>
            <person name="Tunlid A."/>
            <person name="Henrissat B."/>
            <person name="Grigoriev I.V."/>
            <person name="Hibbett D.S."/>
            <person name="Martin F."/>
        </authorList>
    </citation>
    <scope>NUCLEOTIDE SEQUENCE [LARGE SCALE GENOMIC DNA]</scope>
    <source>
        <strain evidence="6">F 1598</strain>
    </source>
</reference>
<dbReference type="GO" id="GO:0034354">
    <property type="term" value="P:'de novo' NAD+ biosynthetic process from L-tryptophan"/>
    <property type="evidence" value="ECO:0007669"/>
    <property type="project" value="TreeGrafter"/>
</dbReference>
<dbReference type="InterPro" id="IPR037217">
    <property type="entry name" value="Trp/Indoleamine_2_3_dOase-like"/>
</dbReference>
<sequence length="439" mass="48552">MILLQYPTHTLAQDFEIDARTGFIPPIIPISRLPSQWEAWECALDDLKATRLQLGSKSNLSVEDTSASEAWRARIRELPILSIAEMQKSEALLRRGHQVLAWILHTYIHSLPLSSPIRIPPPVTIPLFEICNLLDLPPVHVLSDEVHYNWTFKAGCMDVLPTTQNICSQLTFTGTKDEEEFQLATTRIELRGSEALSLMINILNEGPSMTPSHLASLLHKISAVINDLTQLLLGVRQGCDPEVFYHDVRPWFGGQTAERAWVFEGLEDPGELKKPTELSGTSAGQSPLIHALDVFLGVNSFSGLHGISGTQSNAVAEVLDKVPTFLERMRSYMPLAHRAFLRHISANPRPLRSLVMDSEDAEAIEAYNTAVRALNGFRDAHIRIVTLYILGPARRAQKQKEIIGGPSEGVKGTGGTDLATFLKGVRDLTANTVIPAEKK</sequence>
<proteinExistence type="inferred from homology"/>
<keyword evidence="6" id="KW-1185">Reference proteome</keyword>
<comment type="similarity">
    <text evidence="1">Belongs to the indoleamine 2,3-dioxygenase family.</text>
</comment>
<evidence type="ECO:0000256" key="4">
    <source>
        <dbReference type="PIRSR" id="PIRSR600898-1"/>
    </source>
</evidence>
<dbReference type="InParanoid" id="A0A0C3ABT9"/>
<keyword evidence="4" id="KW-0349">Heme</keyword>
<evidence type="ECO:0000256" key="2">
    <source>
        <dbReference type="ARBA" id="ARBA00022723"/>
    </source>
</evidence>
<keyword evidence="2 4" id="KW-0479">Metal-binding</keyword>
<dbReference type="GO" id="GO:0019441">
    <property type="term" value="P:L-tryptophan catabolic process to kynurenine"/>
    <property type="evidence" value="ECO:0007669"/>
    <property type="project" value="InterPro"/>
</dbReference>
<evidence type="ECO:0000256" key="3">
    <source>
        <dbReference type="ARBA" id="ARBA00023004"/>
    </source>
</evidence>
<dbReference type="SUPFAM" id="SSF140959">
    <property type="entry name" value="Indolic compounds 2,3-dioxygenase-like"/>
    <property type="match status" value="1"/>
</dbReference>
<dbReference type="AlphaFoldDB" id="A0A0C3ABT9"/>
<evidence type="ECO:0008006" key="7">
    <source>
        <dbReference type="Google" id="ProtNLM"/>
    </source>
</evidence>
<feature type="binding site" description="proximal binding residue" evidence="4">
    <location>
        <position position="381"/>
    </location>
    <ligand>
        <name>heme b</name>
        <dbReference type="ChEBI" id="CHEBI:60344"/>
    </ligand>
    <ligandPart>
        <name>Fe</name>
        <dbReference type="ChEBI" id="CHEBI:18248"/>
    </ligandPart>
</feature>
<dbReference type="EMBL" id="KN833388">
    <property type="protein sequence ID" value="KIM71248.1"/>
    <property type="molecule type" value="Genomic_DNA"/>
</dbReference>
<dbReference type="GO" id="GO:0020037">
    <property type="term" value="F:heme binding"/>
    <property type="evidence" value="ECO:0007669"/>
    <property type="project" value="InterPro"/>
</dbReference>
<dbReference type="GO" id="GO:0033754">
    <property type="term" value="F:indoleamine 2,3-dioxygenase activity"/>
    <property type="evidence" value="ECO:0007669"/>
    <property type="project" value="TreeGrafter"/>
</dbReference>
<organism evidence="5 6">
    <name type="scientific">Piloderma croceum (strain F 1598)</name>
    <dbReference type="NCBI Taxonomy" id="765440"/>
    <lineage>
        <taxon>Eukaryota</taxon>
        <taxon>Fungi</taxon>
        <taxon>Dikarya</taxon>
        <taxon>Basidiomycota</taxon>
        <taxon>Agaricomycotina</taxon>
        <taxon>Agaricomycetes</taxon>
        <taxon>Agaricomycetidae</taxon>
        <taxon>Atheliales</taxon>
        <taxon>Atheliaceae</taxon>
        <taxon>Piloderma</taxon>
    </lineage>
</organism>
<keyword evidence="3 4" id="KW-0408">Iron</keyword>
<dbReference type="Pfam" id="PF01231">
    <property type="entry name" value="IDO"/>
    <property type="match status" value="1"/>
</dbReference>
<evidence type="ECO:0000256" key="1">
    <source>
        <dbReference type="ARBA" id="ARBA00007119"/>
    </source>
</evidence>
<gene>
    <name evidence="5" type="ORF">PILCRDRAFT_17239</name>
</gene>
<evidence type="ECO:0000313" key="6">
    <source>
        <dbReference type="Proteomes" id="UP000054166"/>
    </source>
</evidence>
<dbReference type="GO" id="GO:0005737">
    <property type="term" value="C:cytoplasm"/>
    <property type="evidence" value="ECO:0007669"/>
    <property type="project" value="TreeGrafter"/>
</dbReference>
<dbReference type="OrthoDB" id="540174at2759"/>
<dbReference type="InterPro" id="IPR000898">
    <property type="entry name" value="Indolamine_dOase"/>
</dbReference>